<organism evidence="1 2">
    <name type="scientific">Cirrhinus mrigala</name>
    <name type="common">Mrigala</name>
    <dbReference type="NCBI Taxonomy" id="683832"/>
    <lineage>
        <taxon>Eukaryota</taxon>
        <taxon>Metazoa</taxon>
        <taxon>Chordata</taxon>
        <taxon>Craniata</taxon>
        <taxon>Vertebrata</taxon>
        <taxon>Euteleostomi</taxon>
        <taxon>Actinopterygii</taxon>
        <taxon>Neopterygii</taxon>
        <taxon>Teleostei</taxon>
        <taxon>Ostariophysi</taxon>
        <taxon>Cypriniformes</taxon>
        <taxon>Cyprinidae</taxon>
        <taxon>Labeoninae</taxon>
        <taxon>Labeonini</taxon>
        <taxon>Cirrhinus</taxon>
    </lineage>
</organism>
<dbReference type="AlphaFoldDB" id="A0ABD0RAF1"/>
<dbReference type="PANTHER" id="PTHR15503:SF36">
    <property type="entry name" value="RETROTRANSPOSON GAG-LIKE PROTEIN 5"/>
    <property type="match status" value="1"/>
</dbReference>
<evidence type="ECO:0000313" key="1">
    <source>
        <dbReference type="EMBL" id="KAL0195351.1"/>
    </source>
</evidence>
<dbReference type="EMBL" id="JAMKFB020000004">
    <property type="protein sequence ID" value="KAL0195351.1"/>
    <property type="molecule type" value="Genomic_DNA"/>
</dbReference>
<dbReference type="InterPro" id="IPR043502">
    <property type="entry name" value="DNA/RNA_pol_sf"/>
</dbReference>
<evidence type="ECO:0008006" key="3">
    <source>
        <dbReference type="Google" id="ProtNLM"/>
    </source>
</evidence>
<dbReference type="Proteomes" id="UP001529510">
    <property type="component" value="Unassembled WGS sequence"/>
</dbReference>
<dbReference type="Gene3D" id="3.10.10.10">
    <property type="entry name" value="HIV Type 1 Reverse Transcriptase, subunit A, domain 1"/>
    <property type="match status" value="1"/>
</dbReference>
<dbReference type="CDD" id="cd01647">
    <property type="entry name" value="RT_LTR"/>
    <property type="match status" value="1"/>
</dbReference>
<sequence length="155" mass="17198">AQFLSSVQGSVQQVPGHLLTTSPPYDCAIDLLPGFCPPRGWIFSLSPPERTAMDTYIKESLAAGIIRASTSPAGASFFFVGKKDGGLRPCIDYQGLNKIMVRNRYPLPLMAMAFELLQGASSFTKLDLRNSYWHLVQIRQGDEWRTAFNIPTGHY</sequence>
<dbReference type="SUPFAM" id="SSF56672">
    <property type="entry name" value="DNA/RNA polymerases"/>
    <property type="match status" value="1"/>
</dbReference>
<gene>
    <name evidence="1" type="ORF">M9458_008923</name>
</gene>
<comment type="caution">
    <text evidence="1">The sequence shown here is derived from an EMBL/GenBank/DDBJ whole genome shotgun (WGS) entry which is preliminary data.</text>
</comment>
<dbReference type="InterPro" id="IPR043128">
    <property type="entry name" value="Rev_trsase/Diguanyl_cyclase"/>
</dbReference>
<keyword evidence="2" id="KW-1185">Reference proteome</keyword>
<evidence type="ECO:0000313" key="2">
    <source>
        <dbReference type="Proteomes" id="UP001529510"/>
    </source>
</evidence>
<dbReference type="Gene3D" id="3.30.70.270">
    <property type="match status" value="1"/>
</dbReference>
<feature type="non-terminal residue" evidence="1">
    <location>
        <position position="155"/>
    </location>
</feature>
<name>A0ABD0RAF1_CIRMR</name>
<dbReference type="InterPro" id="IPR032567">
    <property type="entry name" value="RTL1-rel"/>
</dbReference>
<dbReference type="PANTHER" id="PTHR15503">
    <property type="entry name" value="LDOC1 RELATED"/>
    <property type="match status" value="1"/>
</dbReference>
<reference evidence="1 2" key="1">
    <citation type="submission" date="2024-05" db="EMBL/GenBank/DDBJ databases">
        <title>Genome sequencing and assembly of Indian major carp, Cirrhinus mrigala (Hamilton, 1822).</title>
        <authorList>
            <person name="Mohindra V."/>
            <person name="Chowdhury L.M."/>
            <person name="Lal K."/>
            <person name="Jena J.K."/>
        </authorList>
    </citation>
    <scope>NUCLEOTIDE SEQUENCE [LARGE SCALE GENOMIC DNA]</scope>
    <source>
        <strain evidence="1">CM1030</strain>
        <tissue evidence="1">Blood</tissue>
    </source>
</reference>
<feature type="non-terminal residue" evidence="1">
    <location>
        <position position="1"/>
    </location>
</feature>
<protein>
    <recommendedName>
        <fullName evidence="3">Reverse transcriptase domain-containing protein</fullName>
    </recommendedName>
</protein>
<accession>A0ABD0RAF1</accession>
<proteinExistence type="predicted"/>